<dbReference type="PANTHER" id="PTHR12993">
    <property type="entry name" value="N-ACETYLGLUCOSAMINYL-PHOSPHATIDYLINOSITOL DE-N-ACETYLASE-RELATED"/>
    <property type="match status" value="1"/>
</dbReference>
<dbReference type="Pfam" id="PF02585">
    <property type="entry name" value="PIG-L"/>
    <property type="match status" value="1"/>
</dbReference>
<sequence>MIDKNDRILIVAPHPDDEVLSSAKVLDSVKKGAEVYVIFITSGEHNTDTMLKFAPIPIFSSYLLAYKRYKEALAAAKILGLSKDHLIFLGYPDFGMMKILTNPNKVYFAGVTFRKRVFENWAYDKRKNFDFNDVYSVLKAEYKKINPTKVFYPSQYDLNPDHRAVSVLTQAVLGDINNKNVEAFSYFVHAKGWPFPMGYFPTKALTMPHFFIETPKGKIEDFALERGDIGKKLSAIKAHKSQYLTKPKFMVSFVRANELFFIQTPIKLGDTLPLWSKEIMEKISITPFVESASMIDSGGDYTINFKLFRGAPRISKINLFLYPLKSGSAFETLPKYRLEIERGFTSNLEVKLFDNGKEVFETKGTVSGIVNELDFAISIKKSYFDESDKTFLMISFEQFGVRITETPWWTIDLNP</sequence>
<organism evidence="1 2">
    <name type="scientific">Caldisericum exile</name>
    <dbReference type="NCBI Taxonomy" id="693075"/>
    <lineage>
        <taxon>Bacteria</taxon>
        <taxon>Pseudomonadati</taxon>
        <taxon>Caldisericota/Cryosericota group</taxon>
        <taxon>Caldisericota</taxon>
        <taxon>Caldisericia</taxon>
        <taxon>Caldisericales</taxon>
        <taxon>Caldisericaceae</taxon>
        <taxon>Caldisericum</taxon>
    </lineage>
</organism>
<protein>
    <recommendedName>
        <fullName evidence="3">PIG-L family deacetylase</fullName>
    </recommendedName>
</protein>
<dbReference type="Proteomes" id="UP000236910">
    <property type="component" value="Unassembled WGS sequence"/>
</dbReference>
<reference evidence="1 2" key="1">
    <citation type="submission" date="2018-01" db="EMBL/GenBank/DDBJ databases">
        <title>Metagenomic assembled genomes from two thermal pools in the Uzon Caldera, Kamchatka, Russia.</title>
        <authorList>
            <person name="Wilkins L."/>
            <person name="Ettinger C."/>
        </authorList>
    </citation>
    <scope>NUCLEOTIDE SEQUENCE [LARGE SCALE GENOMIC DNA]</scope>
    <source>
        <strain evidence="1">ARK-10</strain>
    </source>
</reference>
<dbReference type="Gene3D" id="3.40.50.10320">
    <property type="entry name" value="LmbE-like"/>
    <property type="match status" value="1"/>
</dbReference>
<gene>
    <name evidence="1" type="ORF">C0175_05415</name>
</gene>
<dbReference type="EMBL" id="PNIX01000311">
    <property type="protein sequence ID" value="PMP81468.1"/>
    <property type="molecule type" value="Genomic_DNA"/>
</dbReference>
<evidence type="ECO:0000313" key="2">
    <source>
        <dbReference type="Proteomes" id="UP000236910"/>
    </source>
</evidence>
<dbReference type="GO" id="GO:0016811">
    <property type="term" value="F:hydrolase activity, acting on carbon-nitrogen (but not peptide) bonds, in linear amides"/>
    <property type="evidence" value="ECO:0007669"/>
    <property type="project" value="TreeGrafter"/>
</dbReference>
<dbReference type="AlphaFoldDB" id="A0A2J6X4S8"/>
<evidence type="ECO:0000313" key="1">
    <source>
        <dbReference type="EMBL" id="PMP81468.1"/>
    </source>
</evidence>
<comment type="caution">
    <text evidence="1">The sequence shown here is derived from an EMBL/GenBank/DDBJ whole genome shotgun (WGS) entry which is preliminary data.</text>
</comment>
<proteinExistence type="predicted"/>
<accession>A0A2J6X4S8</accession>
<dbReference type="SUPFAM" id="SSF102588">
    <property type="entry name" value="LmbE-like"/>
    <property type="match status" value="1"/>
</dbReference>
<dbReference type="InterPro" id="IPR024078">
    <property type="entry name" value="LmbE-like_dom_sf"/>
</dbReference>
<evidence type="ECO:0008006" key="3">
    <source>
        <dbReference type="Google" id="ProtNLM"/>
    </source>
</evidence>
<dbReference type="PANTHER" id="PTHR12993:SF11">
    <property type="entry name" value="N-ACETYLGLUCOSAMINYL-PHOSPHATIDYLINOSITOL DE-N-ACETYLASE"/>
    <property type="match status" value="1"/>
</dbReference>
<dbReference type="InterPro" id="IPR003737">
    <property type="entry name" value="GlcNAc_PI_deacetylase-related"/>
</dbReference>
<name>A0A2J6X4S8_9BACT</name>